<feature type="modified residue" description="4-aspartylphosphate" evidence="2">
    <location>
        <position position="52"/>
    </location>
</feature>
<keyword evidence="5" id="KW-1185">Reference proteome</keyword>
<protein>
    <submittedName>
        <fullName evidence="4">Response regulator</fullName>
    </submittedName>
</protein>
<comment type="caution">
    <text evidence="4">The sequence shown here is derived from an EMBL/GenBank/DDBJ whole genome shotgun (WGS) entry which is preliminary data.</text>
</comment>
<dbReference type="GO" id="GO:0000160">
    <property type="term" value="P:phosphorelay signal transduction system"/>
    <property type="evidence" value="ECO:0007669"/>
    <property type="project" value="InterPro"/>
</dbReference>
<reference evidence="4" key="2">
    <citation type="submission" date="2020-08" db="EMBL/GenBank/DDBJ databases">
        <authorList>
            <person name="Chen M."/>
            <person name="Teng W."/>
            <person name="Zhao L."/>
            <person name="Hu C."/>
            <person name="Zhou Y."/>
            <person name="Han B."/>
            <person name="Song L."/>
            <person name="Shu W."/>
        </authorList>
    </citation>
    <scope>NUCLEOTIDE SEQUENCE</scope>
    <source>
        <strain evidence="4">FACHB-1375</strain>
    </source>
</reference>
<proteinExistence type="predicted"/>
<dbReference type="SUPFAM" id="SSF52172">
    <property type="entry name" value="CheY-like"/>
    <property type="match status" value="1"/>
</dbReference>
<keyword evidence="1 2" id="KW-0597">Phosphoprotein</keyword>
<evidence type="ECO:0000313" key="4">
    <source>
        <dbReference type="EMBL" id="MBD2184244.1"/>
    </source>
</evidence>
<name>A0A926VKS8_9CYAN</name>
<dbReference type="EMBL" id="JACJPW010000076">
    <property type="protein sequence ID" value="MBD2184244.1"/>
    <property type="molecule type" value="Genomic_DNA"/>
</dbReference>
<sequence length="121" mass="13154">MAKILIVDDSSLSRRILKAILELEGHQIIEASDGIAAIELYFLEHPDLVTLDLVMAGMTGTEVLEKLISLDRSAQVIVASADLQTFTQKTVKQVGARAFINKPFVAAHVLEIVNAVLERGS</sequence>
<dbReference type="InterPro" id="IPR050595">
    <property type="entry name" value="Bact_response_regulator"/>
</dbReference>
<dbReference type="InterPro" id="IPR011006">
    <property type="entry name" value="CheY-like_superfamily"/>
</dbReference>
<dbReference type="PROSITE" id="PS50110">
    <property type="entry name" value="RESPONSE_REGULATORY"/>
    <property type="match status" value="1"/>
</dbReference>
<dbReference type="Gene3D" id="3.40.50.2300">
    <property type="match status" value="1"/>
</dbReference>
<evidence type="ECO:0000313" key="5">
    <source>
        <dbReference type="Proteomes" id="UP000641646"/>
    </source>
</evidence>
<gene>
    <name evidence="4" type="ORF">H6G03_24760</name>
</gene>
<dbReference type="PANTHER" id="PTHR44591:SF24">
    <property type="entry name" value="PROTEIN-GLUTAMATE METHYLESTERASE_PROTEIN-GLUTAMINE GLUTAMINASE 1"/>
    <property type="match status" value="1"/>
</dbReference>
<dbReference type="Pfam" id="PF00072">
    <property type="entry name" value="Response_reg"/>
    <property type="match status" value="1"/>
</dbReference>
<dbReference type="Proteomes" id="UP000641646">
    <property type="component" value="Unassembled WGS sequence"/>
</dbReference>
<evidence type="ECO:0000256" key="1">
    <source>
        <dbReference type="ARBA" id="ARBA00022553"/>
    </source>
</evidence>
<dbReference type="SMART" id="SM00448">
    <property type="entry name" value="REC"/>
    <property type="match status" value="1"/>
</dbReference>
<organism evidence="4 5">
    <name type="scientific">Aerosakkonema funiforme FACHB-1375</name>
    <dbReference type="NCBI Taxonomy" id="2949571"/>
    <lineage>
        <taxon>Bacteria</taxon>
        <taxon>Bacillati</taxon>
        <taxon>Cyanobacteriota</taxon>
        <taxon>Cyanophyceae</taxon>
        <taxon>Oscillatoriophycideae</taxon>
        <taxon>Aerosakkonematales</taxon>
        <taxon>Aerosakkonemataceae</taxon>
        <taxon>Aerosakkonema</taxon>
    </lineage>
</organism>
<dbReference type="PANTHER" id="PTHR44591">
    <property type="entry name" value="STRESS RESPONSE REGULATOR PROTEIN 1"/>
    <property type="match status" value="1"/>
</dbReference>
<dbReference type="RefSeq" id="WP_190470245.1">
    <property type="nucleotide sequence ID" value="NZ_JACJPW010000076.1"/>
</dbReference>
<dbReference type="InterPro" id="IPR001789">
    <property type="entry name" value="Sig_transdc_resp-reg_receiver"/>
</dbReference>
<accession>A0A926VKS8</accession>
<feature type="domain" description="Response regulatory" evidence="3">
    <location>
        <begin position="3"/>
        <end position="117"/>
    </location>
</feature>
<dbReference type="AlphaFoldDB" id="A0A926VKS8"/>
<evidence type="ECO:0000259" key="3">
    <source>
        <dbReference type="PROSITE" id="PS50110"/>
    </source>
</evidence>
<reference evidence="4" key="1">
    <citation type="journal article" date="2015" name="ISME J.">
        <title>Draft Genome Sequence of Streptomyces incarnatus NRRL8089, which Produces the Nucleoside Antibiotic Sinefungin.</title>
        <authorList>
            <person name="Oshima K."/>
            <person name="Hattori M."/>
            <person name="Shimizu H."/>
            <person name="Fukuda K."/>
            <person name="Nemoto M."/>
            <person name="Inagaki K."/>
            <person name="Tamura T."/>
        </authorList>
    </citation>
    <scope>NUCLEOTIDE SEQUENCE</scope>
    <source>
        <strain evidence="4">FACHB-1375</strain>
    </source>
</reference>
<evidence type="ECO:0000256" key="2">
    <source>
        <dbReference type="PROSITE-ProRule" id="PRU00169"/>
    </source>
</evidence>